<sequence>MSRKKTQKVLIPRGTVNPNEDTLIEIPTSLKEKPMVIASQPHHSFGNTSRPLEKSFTRSTSPITSAGRAGFHSTTIPDPVFSSSMVEMDDMRLPDLDSTEQEEAMMVQEKLRAFQEARRRFLMEATRVANKSIQTSPLSFSNSFQQDDVQGCSSRSRMGRKHHGRRTKSSRSWDDEDDDQCGC</sequence>
<accession>U4U024</accession>
<evidence type="ECO:0000313" key="2">
    <source>
        <dbReference type="EMBL" id="ERL86417.1"/>
    </source>
</evidence>
<feature type="region of interest" description="Disordered" evidence="1">
    <location>
        <begin position="40"/>
        <end position="77"/>
    </location>
</feature>
<dbReference type="AlphaFoldDB" id="U4U024"/>
<feature type="region of interest" description="Disordered" evidence="1">
    <location>
        <begin position="132"/>
        <end position="183"/>
    </location>
</feature>
<dbReference type="Proteomes" id="UP000030742">
    <property type="component" value="Unassembled WGS sequence"/>
</dbReference>
<evidence type="ECO:0000256" key="1">
    <source>
        <dbReference type="SAM" id="MobiDB-lite"/>
    </source>
</evidence>
<feature type="compositionally biased region" description="Polar residues" evidence="1">
    <location>
        <begin position="41"/>
        <end position="50"/>
    </location>
</feature>
<feature type="compositionally biased region" description="Acidic residues" evidence="1">
    <location>
        <begin position="174"/>
        <end position="183"/>
    </location>
</feature>
<feature type="compositionally biased region" description="Polar residues" evidence="1">
    <location>
        <begin position="132"/>
        <end position="156"/>
    </location>
</feature>
<proteinExistence type="predicted"/>
<reference evidence="2 3" key="1">
    <citation type="journal article" date="2013" name="Genome Biol.">
        <title>Draft genome of the mountain pine beetle, Dendroctonus ponderosae Hopkins, a major forest pest.</title>
        <authorList>
            <person name="Keeling C.I."/>
            <person name="Yuen M.M."/>
            <person name="Liao N.Y."/>
            <person name="Docking T.R."/>
            <person name="Chan S.K."/>
            <person name="Taylor G.A."/>
            <person name="Palmquist D.L."/>
            <person name="Jackman S.D."/>
            <person name="Nguyen A."/>
            <person name="Li M."/>
            <person name="Henderson H."/>
            <person name="Janes J.K."/>
            <person name="Zhao Y."/>
            <person name="Pandoh P."/>
            <person name="Moore R."/>
            <person name="Sperling F.A."/>
            <person name="Huber D.P."/>
            <person name="Birol I."/>
            <person name="Jones S.J."/>
            <person name="Bohlmann J."/>
        </authorList>
    </citation>
    <scope>NUCLEOTIDE SEQUENCE</scope>
</reference>
<protein>
    <submittedName>
        <fullName evidence="2">Uncharacterized protein</fullName>
    </submittedName>
</protein>
<feature type="region of interest" description="Disordered" evidence="1">
    <location>
        <begin position="1"/>
        <end position="20"/>
    </location>
</feature>
<gene>
    <name evidence="2" type="ORF">D910_03824</name>
</gene>
<dbReference type="EMBL" id="KB631815">
    <property type="protein sequence ID" value="ERL86417.1"/>
    <property type="molecule type" value="Genomic_DNA"/>
</dbReference>
<feature type="compositionally biased region" description="Basic residues" evidence="1">
    <location>
        <begin position="157"/>
        <end position="169"/>
    </location>
</feature>
<name>U4U024_DENPD</name>
<evidence type="ECO:0000313" key="3">
    <source>
        <dbReference type="Proteomes" id="UP000030742"/>
    </source>
</evidence>
<organism evidence="2 3">
    <name type="scientific">Dendroctonus ponderosae</name>
    <name type="common">Mountain pine beetle</name>
    <dbReference type="NCBI Taxonomy" id="77166"/>
    <lineage>
        <taxon>Eukaryota</taxon>
        <taxon>Metazoa</taxon>
        <taxon>Ecdysozoa</taxon>
        <taxon>Arthropoda</taxon>
        <taxon>Hexapoda</taxon>
        <taxon>Insecta</taxon>
        <taxon>Pterygota</taxon>
        <taxon>Neoptera</taxon>
        <taxon>Endopterygota</taxon>
        <taxon>Coleoptera</taxon>
        <taxon>Polyphaga</taxon>
        <taxon>Cucujiformia</taxon>
        <taxon>Curculionidae</taxon>
        <taxon>Scolytinae</taxon>
        <taxon>Dendroctonus</taxon>
    </lineage>
</organism>